<dbReference type="InterPro" id="IPR006026">
    <property type="entry name" value="Peptidase_Metallo"/>
</dbReference>
<evidence type="ECO:0000259" key="15">
    <source>
        <dbReference type="PROSITE" id="PS51670"/>
    </source>
</evidence>
<evidence type="ECO:0000256" key="3">
    <source>
        <dbReference type="ARBA" id="ARBA00022670"/>
    </source>
</evidence>
<dbReference type="PANTHER" id="PTHR10127:SF901">
    <property type="entry name" value="METALLOENDOPEPTIDASE"/>
    <property type="match status" value="1"/>
</dbReference>
<comment type="cofactor">
    <cofactor evidence="13 14">
        <name>Zn(2+)</name>
        <dbReference type="ChEBI" id="CHEBI:29105"/>
    </cofactor>
    <text evidence="13 14">Binds 1 zinc ion per subunit.</text>
</comment>
<feature type="signal peptide" evidence="14">
    <location>
        <begin position="1"/>
        <end position="18"/>
    </location>
</feature>
<evidence type="ECO:0000256" key="2">
    <source>
        <dbReference type="ARBA" id="ARBA00022656"/>
    </source>
</evidence>
<evidence type="ECO:0000256" key="11">
    <source>
        <dbReference type="ARBA" id="ARBA00023180"/>
    </source>
</evidence>
<keyword evidence="6 13" id="KW-0378">Hydrolase</keyword>
<dbReference type="RefSeq" id="XP_031560437.1">
    <property type="nucleotide sequence ID" value="XM_031704577.1"/>
</dbReference>
<dbReference type="SUPFAM" id="SSF55486">
    <property type="entry name" value="Metalloproteases ('zincins'), catalytic domain"/>
    <property type="match status" value="1"/>
</dbReference>
<keyword evidence="2" id="KW-0800">Toxin</keyword>
<dbReference type="PANTHER" id="PTHR10127">
    <property type="entry name" value="DISCOIDIN, CUB, EGF, LAMININ , AND ZINC METALLOPROTEASE DOMAIN CONTAINING"/>
    <property type="match status" value="1"/>
</dbReference>
<keyword evidence="4 13" id="KW-0479">Metal-binding</keyword>
<dbReference type="InterPro" id="IPR024079">
    <property type="entry name" value="MetalloPept_cat_dom_sf"/>
</dbReference>
<evidence type="ECO:0000256" key="9">
    <source>
        <dbReference type="ARBA" id="ARBA00023145"/>
    </source>
</evidence>
<evidence type="ECO:0000256" key="7">
    <source>
        <dbReference type="ARBA" id="ARBA00022833"/>
    </source>
</evidence>
<evidence type="ECO:0000259" key="16">
    <source>
        <dbReference type="PROSITE" id="PS51864"/>
    </source>
</evidence>
<dbReference type="AlphaFoldDB" id="A0A6P8HYG7"/>
<evidence type="ECO:0000256" key="1">
    <source>
        <dbReference type="ARBA" id="ARBA00002657"/>
    </source>
</evidence>
<dbReference type="GO" id="GO:0006508">
    <property type="term" value="P:proteolysis"/>
    <property type="evidence" value="ECO:0007669"/>
    <property type="project" value="UniProtKB-KW"/>
</dbReference>
<evidence type="ECO:0000256" key="6">
    <source>
        <dbReference type="ARBA" id="ARBA00022801"/>
    </source>
</evidence>
<accession>A0A6P8HYG7</accession>
<name>A0A6P8HYG7_ACTTE</name>
<organism evidence="17 19">
    <name type="scientific">Actinia tenebrosa</name>
    <name type="common">Australian red waratah sea anemone</name>
    <dbReference type="NCBI Taxonomy" id="6105"/>
    <lineage>
        <taxon>Eukaryota</taxon>
        <taxon>Metazoa</taxon>
        <taxon>Cnidaria</taxon>
        <taxon>Anthozoa</taxon>
        <taxon>Hexacorallia</taxon>
        <taxon>Actiniaria</taxon>
        <taxon>Actiniidae</taxon>
        <taxon>Actinia</taxon>
    </lineage>
</organism>
<dbReference type="PROSITE" id="PS51670">
    <property type="entry name" value="SHKT"/>
    <property type="match status" value="1"/>
</dbReference>
<keyword evidence="10 12" id="KW-1015">Disulfide bond</keyword>
<comment type="caution">
    <text evidence="12">Lacks conserved residue(s) required for the propagation of feature annotation.</text>
</comment>
<dbReference type="KEGG" id="aten:116296545"/>
<dbReference type="FunFam" id="3.40.390.10:FF:000015">
    <property type="entry name" value="Meprin A subunit"/>
    <property type="match status" value="1"/>
</dbReference>
<feature type="domain" description="Peptidase M12A" evidence="16">
    <location>
        <begin position="82"/>
        <end position="273"/>
    </location>
</feature>
<evidence type="ECO:0000256" key="8">
    <source>
        <dbReference type="ARBA" id="ARBA00023049"/>
    </source>
</evidence>
<feature type="binding site" evidence="13">
    <location>
        <position position="181"/>
    </location>
    <ligand>
        <name>Zn(2+)</name>
        <dbReference type="ChEBI" id="CHEBI:29105"/>
        <note>catalytic</note>
    </ligand>
</feature>
<dbReference type="GO" id="GO:0090729">
    <property type="term" value="F:toxin activity"/>
    <property type="evidence" value="ECO:0007669"/>
    <property type="project" value="UniProtKB-KW"/>
</dbReference>
<dbReference type="EC" id="3.4.24.-" evidence="14"/>
<keyword evidence="11" id="KW-0325">Glycoprotein</keyword>
<evidence type="ECO:0000256" key="5">
    <source>
        <dbReference type="ARBA" id="ARBA00022729"/>
    </source>
</evidence>
<evidence type="ECO:0000256" key="14">
    <source>
        <dbReference type="RuleBase" id="RU361183"/>
    </source>
</evidence>
<keyword evidence="9" id="KW-0865">Zymogen</keyword>
<dbReference type="InterPro" id="IPR034035">
    <property type="entry name" value="Astacin-like_dom"/>
</dbReference>
<evidence type="ECO:0000256" key="12">
    <source>
        <dbReference type="PROSITE-ProRule" id="PRU01005"/>
    </source>
</evidence>
<feature type="active site" evidence="13">
    <location>
        <position position="172"/>
    </location>
</feature>
<gene>
    <name evidence="18 19" type="primary">LOC116296545</name>
</gene>
<keyword evidence="8 13" id="KW-0482">Metalloprotease</keyword>
<sequence length="333" mass="38603">MKYFIIFLVLMQVFNGLALPAKKPSNLKKLLEIIALRSNDNPEELAFMSEDNIFNSNLFEEDIFLDGSTSDIFNQLLSPSREALVNPVSRWPNGRIPYVFGPVTTLVKNTFHAAVKEYEKHTCIKIVPRTSERDYLYIVSEGGCWSSIGRSGYRQKLSIGRNCERKGIVMHELMHTLGFFHEQSRLDRDDFVTIHWENIDPKRRYNFQKYEHGKADSLGFDYDYESIMHYPMYSFTSNGRATIVPKDPKAKIGQRKKFSEIDIAQLNKFYNCPKKTAALPTTPAPTTTPAPPTKPTEPCLDTLSTCWYYAWFGYCDYYFEFMTTNCRKSCYRC</sequence>
<reference evidence="18 19" key="1">
    <citation type="submission" date="2025-04" db="UniProtKB">
        <authorList>
            <consortium name="RefSeq"/>
        </authorList>
    </citation>
    <scope>IDENTIFICATION</scope>
    <source>
        <tissue evidence="18 19">Tentacle</tissue>
    </source>
</reference>
<feature type="binding site" evidence="13">
    <location>
        <position position="171"/>
    </location>
    <ligand>
        <name>Zn(2+)</name>
        <dbReference type="ChEBI" id="CHEBI:29105"/>
        <note>catalytic</note>
    </ligand>
</feature>
<evidence type="ECO:0000256" key="4">
    <source>
        <dbReference type="ARBA" id="ARBA00022723"/>
    </source>
</evidence>
<dbReference type="Proteomes" id="UP000515163">
    <property type="component" value="Unplaced"/>
</dbReference>
<dbReference type="SMART" id="SM00235">
    <property type="entry name" value="ZnMc"/>
    <property type="match status" value="1"/>
</dbReference>
<dbReference type="PRINTS" id="PR00480">
    <property type="entry name" value="ASTACIN"/>
</dbReference>
<feature type="chain" id="PRO_5044519115" description="Metalloendopeptidase" evidence="14">
    <location>
        <begin position="19"/>
        <end position="333"/>
    </location>
</feature>
<keyword evidence="5 14" id="KW-0732">Signal</keyword>
<dbReference type="InterPro" id="IPR001506">
    <property type="entry name" value="Peptidase_M12A"/>
</dbReference>
<proteinExistence type="predicted"/>
<keyword evidence="7 13" id="KW-0862">Zinc</keyword>
<keyword evidence="3 13" id="KW-0645">Protease</keyword>
<feature type="binding site" evidence="13">
    <location>
        <position position="175"/>
    </location>
    <ligand>
        <name>Zn(2+)</name>
        <dbReference type="ChEBI" id="CHEBI:29105"/>
        <note>catalytic</note>
    </ligand>
</feature>
<dbReference type="PROSITE" id="PS51864">
    <property type="entry name" value="ASTACIN"/>
    <property type="match status" value="1"/>
</dbReference>
<dbReference type="Pfam" id="PF01400">
    <property type="entry name" value="Astacin"/>
    <property type="match status" value="1"/>
</dbReference>
<dbReference type="GO" id="GO:0008270">
    <property type="term" value="F:zinc ion binding"/>
    <property type="evidence" value="ECO:0007669"/>
    <property type="project" value="UniProtKB-UniRule"/>
</dbReference>
<keyword evidence="17" id="KW-1185">Reference proteome</keyword>
<dbReference type="CDD" id="cd04280">
    <property type="entry name" value="ZnMc_astacin_like"/>
    <property type="match status" value="1"/>
</dbReference>
<evidence type="ECO:0000256" key="10">
    <source>
        <dbReference type="ARBA" id="ARBA00023157"/>
    </source>
</evidence>
<dbReference type="GO" id="GO:0004222">
    <property type="term" value="F:metalloendopeptidase activity"/>
    <property type="evidence" value="ECO:0007669"/>
    <property type="project" value="UniProtKB-UniRule"/>
</dbReference>
<protein>
    <recommendedName>
        <fullName evidence="14">Metalloendopeptidase</fullName>
        <ecNumber evidence="14">3.4.24.-</ecNumber>
    </recommendedName>
</protein>
<dbReference type="GeneID" id="116296545"/>
<dbReference type="InterPro" id="IPR003582">
    <property type="entry name" value="ShKT_dom"/>
</dbReference>
<evidence type="ECO:0000313" key="19">
    <source>
        <dbReference type="RefSeq" id="XP_031560438.1"/>
    </source>
</evidence>
<evidence type="ECO:0000256" key="13">
    <source>
        <dbReference type="PROSITE-ProRule" id="PRU01211"/>
    </source>
</evidence>
<dbReference type="Gene3D" id="3.40.390.10">
    <property type="entry name" value="Collagenase (Catalytic Domain)"/>
    <property type="match status" value="1"/>
</dbReference>
<comment type="function">
    <text evidence="1">Metalloprotease.</text>
</comment>
<feature type="disulfide bond" evidence="12">
    <location>
        <begin position="299"/>
        <end position="333"/>
    </location>
</feature>
<dbReference type="OrthoDB" id="291007at2759"/>
<feature type="domain" description="ShKT" evidence="15">
    <location>
        <begin position="299"/>
        <end position="333"/>
    </location>
</feature>
<evidence type="ECO:0000313" key="17">
    <source>
        <dbReference type="Proteomes" id="UP000515163"/>
    </source>
</evidence>
<dbReference type="RefSeq" id="XP_031560438.1">
    <property type="nucleotide sequence ID" value="XM_031704578.1"/>
</dbReference>
<evidence type="ECO:0000313" key="18">
    <source>
        <dbReference type="RefSeq" id="XP_031560437.1"/>
    </source>
</evidence>